<feature type="region of interest" description="Disordered" evidence="18">
    <location>
        <begin position="696"/>
        <end position="746"/>
    </location>
</feature>
<keyword evidence="6 14" id="KW-0479">Metal-binding</keyword>
<feature type="binding site" evidence="14">
    <location>
        <position position="941"/>
    </location>
    <ligand>
        <name>Mg(2+)</name>
        <dbReference type="ChEBI" id="CHEBI:18420"/>
    </ligand>
</feature>
<comment type="catalytic activity">
    <reaction evidence="16">
        <text>a phosphate monoester + H2O = an alcohol + phosphate</text>
        <dbReference type="Rhea" id="RHEA:15017"/>
        <dbReference type="ChEBI" id="CHEBI:15377"/>
        <dbReference type="ChEBI" id="CHEBI:30879"/>
        <dbReference type="ChEBI" id="CHEBI:43474"/>
        <dbReference type="ChEBI" id="CHEBI:67140"/>
        <dbReference type="EC" id="3.1.3.1"/>
    </reaction>
</comment>
<dbReference type="GO" id="GO:0098552">
    <property type="term" value="C:side of membrane"/>
    <property type="evidence" value="ECO:0007669"/>
    <property type="project" value="UniProtKB-KW"/>
</dbReference>
<evidence type="ECO:0000256" key="7">
    <source>
        <dbReference type="ARBA" id="ARBA00022801"/>
    </source>
</evidence>
<feature type="binding site" evidence="14">
    <location>
        <position position="1100"/>
    </location>
    <ligand>
        <name>Zn(2+)</name>
        <dbReference type="ChEBI" id="CHEBI:29105"/>
        <label>2</label>
    </ligand>
</feature>
<evidence type="ECO:0000259" key="19">
    <source>
        <dbReference type="PROSITE" id="PS50888"/>
    </source>
</evidence>
<comment type="subcellular location">
    <subcellularLocation>
        <location evidence="1">Cell membrane</location>
        <topology evidence="1">Lipid-anchor</topology>
        <topology evidence="1">GPI-anchor</topology>
    </subcellularLocation>
</comment>
<dbReference type="SUPFAM" id="SSF53649">
    <property type="entry name" value="Alkaline phosphatase-like"/>
    <property type="match status" value="1"/>
</dbReference>
<feature type="binding site" evidence="14">
    <location>
        <position position="826"/>
    </location>
    <ligand>
        <name>Mg(2+)</name>
        <dbReference type="ChEBI" id="CHEBI:18420"/>
    </ligand>
</feature>
<feature type="binding site" evidence="14">
    <location>
        <position position="1138"/>
    </location>
    <ligand>
        <name>Zn(2+)</name>
        <dbReference type="ChEBI" id="CHEBI:29105"/>
        <label>2</label>
    </ligand>
</feature>
<dbReference type="Pfam" id="PF15951">
    <property type="entry name" value="MITF_TFEB_C_3_N"/>
    <property type="match status" value="1"/>
</dbReference>
<feature type="active site" description="Phosphoserine intermediate" evidence="13">
    <location>
        <position position="876"/>
    </location>
</feature>
<feature type="binding site" evidence="14">
    <location>
        <position position="1222"/>
    </location>
    <ligand>
        <name>Zn(2+)</name>
        <dbReference type="ChEBI" id="CHEBI:29105"/>
        <label>2</label>
    </ligand>
</feature>
<feature type="binding site" evidence="14">
    <location>
        <position position="939"/>
    </location>
    <ligand>
        <name>Mg(2+)</name>
        <dbReference type="ChEBI" id="CHEBI:18420"/>
    </ligand>
</feature>
<dbReference type="PROSITE" id="PS00123">
    <property type="entry name" value="ALKALINE_PHOSPHATASE"/>
    <property type="match status" value="1"/>
</dbReference>
<keyword evidence="10" id="KW-0472">Membrane</keyword>
<evidence type="ECO:0000313" key="20">
    <source>
        <dbReference type="EMBL" id="PBC25518.1"/>
    </source>
</evidence>
<dbReference type="CDD" id="cd18926">
    <property type="entry name" value="bHLHzip_MITF"/>
    <property type="match status" value="1"/>
</dbReference>
<dbReference type="Proteomes" id="UP000242457">
    <property type="component" value="Unassembled WGS sequence"/>
</dbReference>
<dbReference type="InterPro" id="IPR001952">
    <property type="entry name" value="Alkaline_phosphatase"/>
</dbReference>
<dbReference type="SMART" id="SM00353">
    <property type="entry name" value="HLH"/>
    <property type="match status" value="1"/>
</dbReference>
<sequence length="1304" mass="144637">MEESGIDMGFDLAAITADLEHREANLCNRRCQDKQNGIIGIDESCCVVPRLLGWFGRKAFSPPSEDMQEITDTVRQIIEFEDLVSRLDRINDVGRPLNNIGGAVIENKIGTIITTISAARTTTITTTLTKTTTTKTLSNWGNIGGSLPVSHSTAPELGSKSDTVPVPASTSASTSASASVSVSLPFLNKQETSNSVPLSRHYVQDSNCSCTCSHIGTAVKSAIRTINCSSISEHRQKEEEIERQEQQEQEQRVRVHIGIDEDLRMILDMDPSIVDGMPTSSLVHANSRNNGHVAFARPLRSTRPQGCPPTFKTATPTSRTQLKLQLMREQLQEQERREAEFRQNLQQQRPTAAPPRPVPSTSLSTIGVDVPPQVLQVRTLLENPTRYHVVQKQKNQVRQYLHESFRGNGTISAGDGNVLGRNSVEGVPTSAPMIVQSAPPGPTVHHPKPQHPHLASYPHGPTVLPLGNQVAASPDPTTGAMSPGLSSVATSNSEAEDLLDDILSFEANSLGDNLKDSQSGSLTNIPELQIKPEPLLLTEAEIHALAKDRQKKDNHNMIERRRRFNINDRIKELGTLLPKTNDPYYEIVRDVRPNKGTILKSSVEYIKLLKNELTRMKQNEVRHKQLEHQNRRLLLRVQELELQAKAHGLPVSDFNWASTSGSMLNAFARNKLEHRKIPELVTEEATSLSMSQLEDLMEDDGNGPIHSGDPMLSSPHLPPLSPTQTGCQHGLPDEDTLGSLAPTTPNSSSDMDIVAFTRSTNMKRLLLLSICSLMGFLQFANPLPRNATDYEDMSYWLKSGQDNLRRILTHRNNENRAKNIIIFIGDGMGISTITAGRIYKGQIKGNTGEEYKLAFEMFPNAGFAKTYNTDKQVPDSAGTATALFSGVKCRYKVIGLDTRSSFNQCDKYVNQASKLTTVADWAQQSGMDTGFVTTTRVTHATPAGLYAHTNNRDWECDSSIPKRYTDCVKDIGRQLMEDEPGNKFKVIMGGGAQLLGLPMEPIDPDTCVRNDGKNLVEYWEGNNPDGKVVTNTEQLFSVDIANTSKILGIFATNHLPYHAVKTEETPSLANMTKQAIKLLRKNNNGFLLMVESGRIDMAHHHNYAKLALRELSELEEAILTALQLVKLEETLVIVTADHSHAFTINGYPKRGNDILGFANDPSKPNVPAYETLSYINGPGFFHHRRNDSNNVNETWRPVDLDQTRDDPYYTQMAGIYLEDETHGGEDVGVYAIGPYSHLIRGTFEQNYIAHVVAYAACFKDWPSHCDNVYNRYFYQLANSVNRNTDSSIVSLLMLLLLSTLVNRY</sequence>
<comment type="similarity">
    <text evidence="2 15">Belongs to the alkaline phosphatase family.</text>
</comment>
<evidence type="ECO:0000256" key="5">
    <source>
        <dbReference type="ARBA" id="ARBA00022622"/>
    </source>
</evidence>
<keyword evidence="9 14" id="KW-0460">Magnesium</keyword>
<dbReference type="InterPro" id="IPR036638">
    <property type="entry name" value="HLH_DNA-bd_sf"/>
</dbReference>
<dbReference type="SUPFAM" id="SSF47459">
    <property type="entry name" value="HLH, helix-loop-helix DNA-binding domain"/>
    <property type="match status" value="1"/>
</dbReference>
<dbReference type="SMART" id="SM00098">
    <property type="entry name" value="alkPPc"/>
    <property type="match status" value="1"/>
</dbReference>
<feature type="region of interest" description="Disordered" evidence="18">
    <location>
        <begin position="465"/>
        <end position="489"/>
    </location>
</feature>
<dbReference type="EC" id="3.1.3.1" evidence="3 16"/>
<dbReference type="GO" id="GO:0005886">
    <property type="term" value="C:plasma membrane"/>
    <property type="evidence" value="ECO:0007669"/>
    <property type="project" value="UniProtKB-SubCell"/>
</dbReference>
<feature type="region of interest" description="Disordered" evidence="18">
    <location>
        <begin position="148"/>
        <end position="174"/>
    </location>
</feature>
<protein>
    <recommendedName>
        <fullName evidence="3 16">Alkaline phosphatase</fullName>
        <ecNumber evidence="3 16">3.1.3.1</ecNumber>
    </recommendedName>
</protein>
<keyword evidence="5" id="KW-0336">GPI-anchor</keyword>
<feature type="coiled-coil region" evidence="17">
    <location>
        <begin position="606"/>
        <end position="643"/>
    </location>
</feature>
<reference evidence="20 21" key="1">
    <citation type="submission" date="2014-07" db="EMBL/GenBank/DDBJ databases">
        <title>Genomic and transcriptomic analysis on Apis cerana provide comprehensive insights into honey bee biology.</title>
        <authorList>
            <person name="Diao Q."/>
            <person name="Sun L."/>
            <person name="Zheng H."/>
            <person name="Zheng H."/>
            <person name="Xu S."/>
            <person name="Wang S."/>
            <person name="Zeng Z."/>
            <person name="Hu F."/>
            <person name="Su S."/>
            <person name="Wu J."/>
        </authorList>
    </citation>
    <scope>NUCLEOTIDE SEQUENCE [LARGE SCALE GENOMIC DNA]</scope>
    <source>
        <tissue evidence="20">Pupae without intestine</tissue>
    </source>
</reference>
<keyword evidence="21" id="KW-1185">Reference proteome</keyword>
<feature type="compositionally biased region" description="Basic and acidic residues" evidence="18">
    <location>
        <begin position="330"/>
        <end position="341"/>
    </location>
</feature>
<evidence type="ECO:0000256" key="8">
    <source>
        <dbReference type="ARBA" id="ARBA00022833"/>
    </source>
</evidence>
<evidence type="ECO:0000256" key="10">
    <source>
        <dbReference type="ARBA" id="ARBA00023136"/>
    </source>
</evidence>
<keyword evidence="7 16" id="KW-0378">Hydrolase</keyword>
<organism evidence="20 21">
    <name type="scientific">Apis cerana cerana</name>
    <name type="common">Oriental honeybee</name>
    <dbReference type="NCBI Taxonomy" id="94128"/>
    <lineage>
        <taxon>Eukaryota</taxon>
        <taxon>Metazoa</taxon>
        <taxon>Ecdysozoa</taxon>
        <taxon>Arthropoda</taxon>
        <taxon>Hexapoda</taxon>
        <taxon>Insecta</taxon>
        <taxon>Pterygota</taxon>
        <taxon>Neoptera</taxon>
        <taxon>Endopterygota</taxon>
        <taxon>Hymenoptera</taxon>
        <taxon>Apocrita</taxon>
        <taxon>Aculeata</taxon>
        <taxon>Apoidea</taxon>
        <taxon>Anthophila</taxon>
        <taxon>Apidae</taxon>
        <taxon>Apis</taxon>
    </lineage>
</organism>
<evidence type="ECO:0000256" key="4">
    <source>
        <dbReference type="ARBA" id="ARBA00022475"/>
    </source>
</evidence>
<evidence type="ECO:0000256" key="12">
    <source>
        <dbReference type="ARBA" id="ARBA00023288"/>
    </source>
</evidence>
<proteinExistence type="inferred from homology"/>
<evidence type="ECO:0000256" key="18">
    <source>
        <dbReference type="SAM" id="MobiDB-lite"/>
    </source>
</evidence>
<feature type="compositionally biased region" description="Polar residues" evidence="18">
    <location>
        <begin position="475"/>
        <end position="489"/>
    </location>
</feature>
<dbReference type="OrthoDB" id="6242697at2759"/>
<evidence type="ECO:0000256" key="3">
    <source>
        <dbReference type="ARBA" id="ARBA00012647"/>
    </source>
</evidence>
<gene>
    <name evidence="20" type="ORF">APICC_07321</name>
</gene>
<dbReference type="PANTHER" id="PTHR11596">
    <property type="entry name" value="ALKALINE PHOSPHATASE"/>
    <property type="match status" value="1"/>
</dbReference>
<comment type="cofactor">
    <cofactor evidence="14">
        <name>Mg(2+)</name>
        <dbReference type="ChEBI" id="CHEBI:18420"/>
    </cofactor>
    <text evidence="14">Binds 1 Mg(2+) ion.</text>
</comment>
<evidence type="ECO:0000256" key="6">
    <source>
        <dbReference type="ARBA" id="ARBA00022723"/>
    </source>
</evidence>
<dbReference type="GO" id="GO:0004035">
    <property type="term" value="F:alkaline phosphatase activity"/>
    <property type="evidence" value="ECO:0007669"/>
    <property type="project" value="UniProtKB-EC"/>
</dbReference>
<dbReference type="Gene3D" id="4.10.280.10">
    <property type="entry name" value="Helix-loop-helix DNA-binding domain"/>
    <property type="match status" value="1"/>
</dbReference>
<dbReference type="PROSITE" id="PS50888">
    <property type="entry name" value="BHLH"/>
    <property type="match status" value="1"/>
</dbReference>
<keyword evidence="12" id="KW-0449">Lipoprotein</keyword>
<dbReference type="GO" id="GO:0046872">
    <property type="term" value="F:metal ion binding"/>
    <property type="evidence" value="ECO:0007669"/>
    <property type="project" value="UniProtKB-KW"/>
</dbReference>
<feature type="binding site" evidence="14">
    <location>
        <position position="1091"/>
    </location>
    <ligand>
        <name>Mg(2+)</name>
        <dbReference type="ChEBI" id="CHEBI:18420"/>
    </ligand>
</feature>
<dbReference type="STRING" id="94128.A0A2A3E1E0"/>
<dbReference type="InterPro" id="IPR011598">
    <property type="entry name" value="bHLH_dom"/>
</dbReference>
<dbReference type="EMBL" id="KZ288455">
    <property type="protein sequence ID" value="PBC25518.1"/>
    <property type="molecule type" value="Genomic_DNA"/>
</dbReference>
<feature type="binding site" evidence="14">
    <location>
        <position position="1096"/>
    </location>
    <ligand>
        <name>Zn(2+)</name>
        <dbReference type="ChEBI" id="CHEBI:29105"/>
        <label>2</label>
    </ligand>
</feature>
<keyword evidence="8 14" id="KW-0862">Zinc</keyword>
<evidence type="ECO:0000256" key="14">
    <source>
        <dbReference type="PIRSR" id="PIRSR601952-2"/>
    </source>
</evidence>
<evidence type="ECO:0000256" key="13">
    <source>
        <dbReference type="PIRSR" id="PIRSR601952-1"/>
    </source>
</evidence>
<feature type="binding site" evidence="14">
    <location>
        <position position="1137"/>
    </location>
    <ligand>
        <name>Zn(2+)</name>
        <dbReference type="ChEBI" id="CHEBI:29105"/>
        <label>2</label>
    </ligand>
</feature>
<keyword evidence="11" id="KW-0325">Glycoprotein</keyword>
<dbReference type="InterPro" id="IPR018299">
    <property type="entry name" value="Alkaline_phosphatase_AS"/>
</dbReference>
<dbReference type="SMR" id="A0A2A3E1E0"/>
<name>A0A2A3E1E0_APICC</name>
<feature type="binding site" evidence="14">
    <location>
        <position position="826"/>
    </location>
    <ligand>
        <name>Zn(2+)</name>
        <dbReference type="ChEBI" id="CHEBI:29105"/>
        <label>2</label>
    </ligand>
</feature>
<dbReference type="Gene3D" id="3.40.720.10">
    <property type="entry name" value="Alkaline Phosphatase, subunit A"/>
    <property type="match status" value="1"/>
</dbReference>
<evidence type="ECO:0000313" key="21">
    <source>
        <dbReference type="Proteomes" id="UP000242457"/>
    </source>
</evidence>
<feature type="compositionally biased region" description="Low complexity" evidence="18">
    <location>
        <begin position="163"/>
        <end position="174"/>
    </location>
</feature>
<dbReference type="Pfam" id="PF00010">
    <property type="entry name" value="HLH"/>
    <property type="match status" value="1"/>
</dbReference>
<keyword evidence="17" id="KW-0175">Coiled coil</keyword>
<evidence type="ECO:0000256" key="2">
    <source>
        <dbReference type="ARBA" id="ARBA00005984"/>
    </source>
</evidence>
<dbReference type="FunFam" id="3.40.720.10:FF:000008">
    <property type="entry name" value="Alkaline phosphatase"/>
    <property type="match status" value="1"/>
</dbReference>
<dbReference type="InterPro" id="IPR017850">
    <property type="entry name" value="Alkaline_phosphatase_core_sf"/>
</dbReference>
<dbReference type="Pfam" id="PF00245">
    <property type="entry name" value="Alk_phosphatase"/>
    <property type="match status" value="1"/>
</dbReference>
<feature type="domain" description="BHLH" evidence="19">
    <location>
        <begin position="550"/>
        <end position="609"/>
    </location>
</feature>
<evidence type="ECO:0000256" key="11">
    <source>
        <dbReference type="ARBA" id="ARBA00023180"/>
    </source>
</evidence>
<comment type="cofactor">
    <cofactor evidence="14">
        <name>Zn(2+)</name>
        <dbReference type="ChEBI" id="CHEBI:29105"/>
    </cofactor>
    <text evidence="14">Binds 2 Zn(2+) ions.</text>
</comment>
<dbReference type="CDD" id="cd16012">
    <property type="entry name" value="ALP"/>
    <property type="match status" value="1"/>
</dbReference>
<keyword evidence="4" id="KW-1003">Cell membrane</keyword>
<evidence type="ECO:0000256" key="1">
    <source>
        <dbReference type="ARBA" id="ARBA00004609"/>
    </source>
</evidence>
<dbReference type="GO" id="GO:0046983">
    <property type="term" value="F:protein dimerization activity"/>
    <property type="evidence" value="ECO:0007669"/>
    <property type="project" value="InterPro"/>
</dbReference>
<feature type="region of interest" description="Disordered" evidence="18">
    <location>
        <begin position="299"/>
        <end position="365"/>
    </location>
</feature>
<evidence type="ECO:0000256" key="9">
    <source>
        <dbReference type="ARBA" id="ARBA00022842"/>
    </source>
</evidence>
<evidence type="ECO:0000256" key="15">
    <source>
        <dbReference type="RuleBase" id="RU003946"/>
    </source>
</evidence>
<dbReference type="InterPro" id="IPR031867">
    <property type="entry name" value="MiT/TFE_N"/>
</dbReference>
<dbReference type="PANTHER" id="PTHR11596:SF83">
    <property type="entry name" value="ALKALINE PHOSPHATASE 4"/>
    <property type="match status" value="1"/>
</dbReference>
<evidence type="ECO:0000256" key="17">
    <source>
        <dbReference type="SAM" id="Coils"/>
    </source>
</evidence>
<accession>A0A2A3E1E0</accession>
<evidence type="ECO:0000256" key="16">
    <source>
        <dbReference type="RuleBase" id="RU003947"/>
    </source>
</evidence>
<dbReference type="PRINTS" id="PR00113">
    <property type="entry name" value="ALKPHPHTASE"/>
</dbReference>